<evidence type="ECO:0000313" key="1">
    <source>
        <dbReference type="EMBL" id="KAK0453093.1"/>
    </source>
</evidence>
<organism evidence="1 2">
    <name type="scientific">Armillaria borealis</name>
    <dbReference type="NCBI Taxonomy" id="47425"/>
    <lineage>
        <taxon>Eukaryota</taxon>
        <taxon>Fungi</taxon>
        <taxon>Dikarya</taxon>
        <taxon>Basidiomycota</taxon>
        <taxon>Agaricomycotina</taxon>
        <taxon>Agaricomycetes</taxon>
        <taxon>Agaricomycetidae</taxon>
        <taxon>Agaricales</taxon>
        <taxon>Marasmiineae</taxon>
        <taxon>Physalacriaceae</taxon>
        <taxon>Armillaria</taxon>
    </lineage>
</organism>
<dbReference type="Proteomes" id="UP001175226">
    <property type="component" value="Unassembled WGS sequence"/>
</dbReference>
<protein>
    <submittedName>
        <fullName evidence="1">Uncharacterized protein</fullName>
    </submittedName>
</protein>
<reference evidence="1" key="1">
    <citation type="submission" date="2023-06" db="EMBL/GenBank/DDBJ databases">
        <authorList>
            <consortium name="Lawrence Berkeley National Laboratory"/>
            <person name="Ahrendt S."/>
            <person name="Sahu N."/>
            <person name="Indic B."/>
            <person name="Wong-Bajracharya J."/>
            <person name="Merenyi Z."/>
            <person name="Ke H.-M."/>
            <person name="Monk M."/>
            <person name="Kocsube S."/>
            <person name="Drula E."/>
            <person name="Lipzen A."/>
            <person name="Balint B."/>
            <person name="Henrissat B."/>
            <person name="Andreopoulos B."/>
            <person name="Martin F.M."/>
            <person name="Harder C.B."/>
            <person name="Rigling D."/>
            <person name="Ford K.L."/>
            <person name="Foster G.D."/>
            <person name="Pangilinan J."/>
            <person name="Papanicolaou A."/>
            <person name="Barry K."/>
            <person name="LaButti K."/>
            <person name="Viragh M."/>
            <person name="Koriabine M."/>
            <person name="Yan M."/>
            <person name="Riley R."/>
            <person name="Champramary S."/>
            <person name="Plett K.L."/>
            <person name="Tsai I.J."/>
            <person name="Slot J."/>
            <person name="Sipos G."/>
            <person name="Plett J."/>
            <person name="Nagy L.G."/>
            <person name="Grigoriev I.V."/>
        </authorList>
    </citation>
    <scope>NUCLEOTIDE SEQUENCE</scope>
    <source>
        <strain evidence="1">FPL87.14</strain>
    </source>
</reference>
<proteinExistence type="predicted"/>
<dbReference type="AlphaFoldDB" id="A0AA39N0L8"/>
<dbReference type="EMBL" id="JAUEPT010000003">
    <property type="protein sequence ID" value="KAK0453093.1"/>
    <property type="molecule type" value="Genomic_DNA"/>
</dbReference>
<sequence>MSITGCYILEGICKALDGLHVVSVVKTGGGKMSYFYGYIIALQELAKVDQSHPLDHEGREGGEGERVGGGERGLVALTGPLAHWHSHHEVEVNKTKLINDANAVQGCTFVDHRVTPAQPPPRVLGYVHDGACDGIVATVVSNQRYLSIVKQRHLFF</sequence>
<keyword evidence="2" id="KW-1185">Reference proteome</keyword>
<accession>A0AA39N0L8</accession>
<evidence type="ECO:0000313" key="2">
    <source>
        <dbReference type="Proteomes" id="UP001175226"/>
    </source>
</evidence>
<name>A0AA39N0L8_9AGAR</name>
<comment type="caution">
    <text evidence="1">The sequence shown here is derived from an EMBL/GenBank/DDBJ whole genome shotgun (WGS) entry which is preliminary data.</text>
</comment>
<gene>
    <name evidence="1" type="ORF">EV421DRAFT_1954561</name>
</gene>